<dbReference type="eggNOG" id="ENOG502S1CY">
    <property type="taxonomic scope" value="Eukaryota"/>
</dbReference>
<dbReference type="AlphaFoldDB" id="A0A067QHF6"/>
<organism evidence="2 3">
    <name type="scientific">Zootermopsis nevadensis</name>
    <name type="common">Dampwood termite</name>
    <dbReference type="NCBI Taxonomy" id="136037"/>
    <lineage>
        <taxon>Eukaryota</taxon>
        <taxon>Metazoa</taxon>
        <taxon>Ecdysozoa</taxon>
        <taxon>Arthropoda</taxon>
        <taxon>Hexapoda</taxon>
        <taxon>Insecta</taxon>
        <taxon>Pterygota</taxon>
        <taxon>Neoptera</taxon>
        <taxon>Polyneoptera</taxon>
        <taxon>Dictyoptera</taxon>
        <taxon>Blattodea</taxon>
        <taxon>Blattoidea</taxon>
        <taxon>Termitoidae</taxon>
        <taxon>Termopsidae</taxon>
        <taxon>Zootermopsis</taxon>
    </lineage>
</organism>
<name>A0A067QHF6_ZOONE</name>
<evidence type="ECO:0000313" key="2">
    <source>
        <dbReference type="EMBL" id="KDR07971.1"/>
    </source>
</evidence>
<reference evidence="2 3" key="1">
    <citation type="journal article" date="2014" name="Nat. Commun.">
        <title>Molecular traces of alternative social organization in a termite genome.</title>
        <authorList>
            <person name="Terrapon N."/>
            <person name="Li C."/>
            <person name="Robertson H.M."/>
            <person name="Ji L."/>
            <person name="Meng X."/>
            <person name="Booth W."/>
            <person name="Chen Z."/>
            <person name="Childers C.P."/>
            <person name="Glastad K.M."/>
            <person name="Gokhale K."/>
            <person name="Gowin J."/>
            <person name="Gronenberg W."/>
            <person name="Hermansen R.A."/>
            <person name="Hu H."/>
            <person name="Hunt B.G."/>
            <person name="Huylmans A.K."/>
            <person name="Khalil S.M."/>
            <person name="Mitchell R.D."/>
            <person name="Munoz-Torres M.C."/>
            <person name="Mustard J.A."/>
            <person name="Pan H."/>
            <person name="Reese J.T."/>
            <person name="Scharf M.E."/>
            <person name="Sun F."/>
            <person name="Vogel H."/>
            <person name="Xiao J."/>
            <person name="Yang W."/>
            <person name="Yang Z."/>
            <person name="Yang Z."/>
            <person name="Zhou J."/>
            <person name="Zhu J."/>
            <person name="Brent C.S."/>
            <person name="Elsik C.G."/>
            <person name="Goodisman M.A."/>
            <person name="Liberles D.A."/>
            <person name="Roe R.M."/>
            <person name="Vargo E.L."/>
            <person name="Vilcinskas A."/>
            <person name="Wang J."/>
            <person name="Bornberg-Bauer E."/>
            <person name="Korb J."/>
            <person name="Zhang G."/>
            <person name="Liebig J."/>
        </authorList>
    </citation>
    <scope>NUCLEOTIDE SEQUENCE [LARGE SCALE GENOMIC DNA]</scope>
    <source>
        <tissue evidence="2">Whole organism</tissue>
    </source>
</reference>
<protein>
    <submittedName>
        <fullName evidence="2">PIH1 domain-containing protein 2</fullName>
    </submittedName>
</protein>
<gene>
    <name evidence="2" type="ORF">L798_02398</name>
</gene>
<feature type="region of interest" description="Disordered" evidence="1">
    <location>
        <begin position="285"/>
        <end position="316"/>
    </location>
</feature>
<accession>A0A067QHF6</accession>
<evidence type="ECO:0000256" key="1">
    <source>
        <dbReference type="SAM" id="MobiDB-lite"/>
    </source>
</evidence>
<dbReference type="GO" id="GO:0005737">
    <property type="term" value="C:cytoplasm"/>
    <property type="evidence" value="ECO:0007669"/>
    <property type="project" value="TreeGrafter"/>
</dbReference>
<feature type="region of interest" description="Disordered" evidence="1">
    <location>
        <begin position="153"/>
        <end position="184"/>
    </location>
</feature>
<dbReference type="EMBL" id="KK853386">
    <property type="protein sequence ID" value="KDR07971.1"/>
    <property type="molecule type" value="Genomic_DNA"/>
</dbReference>
<proteinExistence type="predicted"/>
<dbReference type="InterPro" id="IPR050734">
    <property type="entry name" value="PIH1/Kintoun_subfamily"/>
</dbReference>
<evidence type="ECO:0000313" key="3">
    <source>
        <dbReference type="Proteomes" id="UP000027135"/>
    </source>
</evidence>
<feature type="compositionally biased region" description="Basic and acidic residues" evidence="1">
    <location>
        <begin position="291"/>
        <end position="309"/>
    </location>
</feature>
<dbReference type="Proteomes" id="UP000027135">
    <property type="component" value="Unassembled WGS sequence"/>
</dbReference>
<keyword evidence="3" id="KW-1185">Reference proteome</keyword>
<dbReference type="PANTHER" id="PTHR22997:SF3">
    <property type="entry name" value="PROTEIN KINTOUN"/>
    <property type="match status" value="1"/>
</dbReference>
<dbReference type="InParanoid" id="A0A067QHF6"/>
<dbReference type="PANTHER" id="PTHR22997">
    <property type="entry name" value="PIH1 DOMAIN-CONTAINING PROTEIN 1"/>
    <property type="match status" value="1"/>
</dbReference>
<dbReference type="OrthoDB" id="545063at2759"/>
<sequence>MEKTKNGARYFRNPPQPHMCIQDFIQGSKQPCYINVLSWVKISTPRRPEDPIPLYGGMKIPCNTIPIDKKNFPKRQPSIFAVMANPQILRLSGKTAKDPMDRDALVDLMLDFVEAMNPEVKFKREFTVLKDRDLTGELKDIWLAIQVKREREKEKAENGKKLETGDREECKEGRNEESWRDSDMQQEVKIAELDRAKEKCTEALPVWFAMEQNTEERMKDGTEFVEPKSTVLRSKADQSNGNKCVISCDGNEEEDITVSSFDADIRKLGEAAVRQKDSVHAACDVPVTPSRHSEGSPDHHREAQNERGGEFSSDLPCVNGVSTVTKHTVFKEVFPSSSDSSEDEEKVDFRLNATCKVKENETVNIADSKEIIGLLQDVKMPNPSQNLDDTDIGMDFNDASKKKNVSVSDLELDTHQIPVYVEKVCSYGNTNFETSNLNPCKFLCMKPSAIKTLADKCLSVKQNVYVPNKCKNPQQADYESTARCQAIVNRFPDSGC</sequence>
<feature type="compositionally biased region" description="Basic and acidic residues" evidence="1">
    <location>
        <begin position="153"/>
        <end position="183"/>
    </location>
</feature>